<name>A0A5A5U274_LEUCI</name>
<comment type="caution">
    <text evidence="5">The sequence shown here is derived from an EMBL/GenBank/DDBJ whole genome shotgun (WGS) entry which is preliminary data.</text>
</comment>
<evidence type="ECO:0000256" key="1">
    <source>
        <dbReference type="ARBA" id="ARBA00023015"/>
    </source>
</evidence>
<gene>
    <name evidence="5" type="ORF">LCIT_10560</name>
</gene>
<dbReference type="SUPFAM" id="SSF46689">
    <property type="entry name" value="Homeodomain-like"/>
    <property type="match status" value="2"/>
</dbReference>
<dbReference type="PANTHER" id="PTHR43280:SF28">
    <property type="entry name" value="HTH-TYPE TRANSCRIPTIONAL ACTIVATOR RHAS"/>
    <property type="match status" value="1"/>
</dbReference>
<keyword evidence="2" id="KW-0238">DNA-binding</keyword>
<evidence type="ECO:0000259" key="4">
    <source>
        <dbReference type="PROSITE" id="PS01124"/>
    </source>
</evidence>
<dbReference type="PANTHER" id="PTHR43280">
    <property type="entry name" value="ARAC-FAMILY TRANSCRIPTIONAL REGULATOR"/>
    <property type="match status" value="1"/>
</dbReference>
<dbReference type="PROSITE" id="PS01124">
    <property type="entry name" value="HTH_ARAC_FAMILY_2"/>
    <property type="match status" value="1"/>
</dbReference>
<evidence type="ECO:0000313" key="5">
    <source>
        <dbReference type="EMBL" id="GDZ83814.1"/>
    </source>
</evidence>
<reference evidence="5 6" key="1">
    <citation type="submission" date="2019-04" db="EMBL/GenBank/DDBJ databases">
        <title>A pseudo-fructophilic Leuconostoc citreum strain F192-5 isolated from peel of satsuma mandarin: the first report for isolation and characterization of strain-dependent fructophilic-like characteristics.</title>
        <authorList>
            <person name="Maeno S."/>
            <person name="Tanizawa Y."/>
            <person name="Kajikawa A."/>
            <person name="Kanesaki Y."/>
            <person name="Kubota E."/>
            <person name="Arita M."/>
            <person name="Leon D."/>
            <person name="Endo A."/>
        </authorList>
    </citation>
    <scope>NUCLEOTIDE SEQUENCE [LARGE SCALE GENOMIC DNA]</scope>
    <source>
        <strain evidence="5 6">F192-5</strain>
    </source>
</reference>
<dbReference type="Proteomes" id="UP000323274">
    <property type="component" value="Unassembled WGS sequence"/>
</dbReference>
<dbReference type="InterPro" id="IPR018060">
    <property type="entry name" value="HTH_AraC"/>
</dbReference>
<dbReference type="SMART" id="SM00342">
    <property type="entry name" value="HTH_ARAC"/>
    <property type="match status" value="1"/>
</dbReference>
<dbReference type="Gene3D" id="1.10.10.60">
    <property type="entry name" value="Homeodomain-like"/>
    <property type="match status" value="2"/>
</dbReference>
<proteinExistence type="predicted"/>
<evidence type="ECO:0000256" key="2">
    <source>
        <dbReference type="ARBA" id="ARBA00023125"/>
    </source>
</evidence>
<keyword evidence="3" id="KW-0804">Transcription</keyword>
<dbReference type="RefSeq" id="WP_040176792.1">
    <property type="nucleotide sequence ID" value="NZ_BJJW01000006.1"/>
</dbReference>
<dbReference type="InterPro" id="IPR009057">
    <property type="entry name" value="Homeodomain-like_sf"/>
</dbReference>
<feature type="domain" description="HTH araC/xylS-type" evidence="4">
    <location>
        <begin position="261"/>
        <end position="359"/>
    </location>
</feature>
<dbReference type="GO" id="GO:0043565">
    <property type="term" value="F:sequence-specific DNA binding"/>
    <property type="evidence" value="ECO:0007669"/>
    <property type="project" value="InterPro"/>
</dbReference>
<protein>
    <recommendedName>
        <fullName evidence="4">HTH araC/xylS-type domain-containing protein</fullName>
    </recommendedName>
</protein>
<dbReference type="EMBL" id="BJJW01000006">
    <property type="protein sequence ID" value="GDZ83814.1"/>
    <property type="molecule type" value="Genomic_DNA"/>
</dbReference>
<sequence>MTELEKLADILHAKAFQLTIDTQKIIALTPISDSKKHTLQQLIKKSDIENDSTYQSFSYHLGHFLLVRTDINIAVLFWFDYSDSFTRFNELLLVSTLTNLKSIAQIIYTLKTSRSAPDETLHLQHISKVDQNGIIIKFDSAAYYKVEKDIIQAIIYSHQNDLINALERISQINLFNVQNDSCTTSRLEKNYLISYIAILNRAVIQWGYPVSLAFKVHHELMKELESIKKIPTFSQVLQGITWYYFQTIKEYRTTNFLPLHLRIKSYINEHIGENITLNDIASALHASKKTLNPAFKKEYKLTITQFIRQRKVAVAKELLIACESSTIEISELLSFSSQSYFIKTFKDLTGTTPQYFREHFFDQHLHL</sequence>
<dbReference type="AlphaFoldDB" id="A0A5A5U274"/>
<evidence type="ECO:0000313" key="6">
    <source>
        <dbReference type="Proteomes" id="UP000323274"/>
    </source>
</evidence>
<accession>A0A5A5U274</accession>
<dbReference type="GO" id="GO:0003700">
    <property type="term" value="F:DNA-binding transcription factor activity"/>
    <property type="evidence" value="ECO:0007669"/>
    <property type="project" value="InterPro"/>
</dbReference>
<organism evidence="5 6">
    <name type="scientific">Leuconostoc citreum</name>
    <dbReference type="NCBI Taxonomy" id="33964"/>
    <lineage>
        <taxon>Bacteria</taxon>
        <taxon>Bacillati</taxon>
        <taxon>Bacillota</taxon>
        <taxon>Bacilli</taxon>
        <taxon>Lactobacillales</taxon>
        <taxon>Lactobacillaceae</taxon>
        <taxon>Leuconostoc</taxon>
    </lineage>
</organism>
<keyword evidence="1" id="KW-0805">Transcription regulation</keyword>
<evidence type="ECO:0000256" key="3">
    <source>
        <dbReference type="ARBA" id="ARBA00023163"/>
    </source>
</evidence>
<dbReference type="Pfam" id="PF12833">
    <property type="entry name" value="HTH_18"/>
    <property type="match status" value="1"/>
</dbReference>